<proteinExistence type="predicted"/>
<dbReference type="EMBL" id="CP024964">
    <property type="protein sequence ID" value="ATZ17988.1"/>
    <property type="molecule type" value="Genomic_DNA"/>
</dbReference>
<evidence type="ECO:0000313" key="2">
    <source>
        <dbReference type="Proteomes" id="UP000231896"/>
    </source>
</evidence>
<name>A0A2K8NXT8_9MOLU</name>
<dbReference type="AlphaFoldDB" id="A0A2K8NXT8"/>
<gene>
    <name evidence="1" type="ORF">EMELA_v1c04400</name>
</gene>
<protein>
    <submittedName>
        <fullName evidence="1">Uncharacterized protein</fullName>
    </submittedName>
</protein>
<accession>A0A2K8NXT8</accession>
<organism evidence="1 2">
    <name type="scientific">Mesoplasma melaleucae</name>
    <dbReference type="NCBI Taxonomy" id="81459"/>
    <lineage>
        <taxon>Bacteria</taxon>
        <taxon>Bacillati</taxon>
        <taxon>Mycoplasmatota</taxon>
        <taxon>Mollicutes</taxon>
        <taxon>Entomoplasmatales</taxon>
        <taxon>Entomoplasmataceae</taxon>
        <taxon>Mesoplasma</taxon>
    </lineage>
</organism>
<evidence type="ECO:0000313" key="1">
    <source>
        <dbReference type="EMBL" id="ATZ17988.1"/>
    </source>
</evidence>
<reference evidence="1 2" key="1">
    <citation type="submission" date="2017-11" db="EMBL/GenBank/DDBJ databases">
        <title>Genome sequence of Entomoplasma melaleucae M1 (ATCC 49191).</title>
        <authorList>
            <person name="Lo W.-S."/>
            <person name="Gasparich G.E."/>
            <person name="Kuo C.-H."/>
        </authorList>
    </citation>
    <scope>NUCLEOTIDE SEQUENCE [LARGE SCALE GENOMIC DNA]</scope>
    <source>
        <strain evidence="1 2">M1</strain>
    </source>
</reference>
<dbReference type="RefSeq" id="WP_169733536.1">
    <property type="nucleotide sequence ID" value="NZ_CP024964.1"/>
</dbReference>
<sequence length="54" mass="6529">MEINLFKKFYNYLSLQELSYLKIIESKIRREKEDIANNISIEISKILESKWTGF</sequence>
<dbReference type="KEGG" id="eml:EMELA_v1c04400"/>
<dbReference type="Proteomes" id="UP000231896">
    <property type="component" value="Chromosome"/>
</dbReference>
<keyword evidence="2" id="KW-1185">Reference proteome</keyword>